<evidence type="ECO:0000313" key="2">
    <source>
        <dbReference type="EMBL" id="KAK7299984.1"/>
    </source>
</evidence>
<protein>
    <submittedName>
        <fullName evidence="2">Uncharacterized protein</fullName>
    </submittedName>
</protein>
<evidence type="ECO:0000256" key="1">
    <source>
        <dbReference type="SAM" id="MobiDB-lite"/>
    </source>
</evidence>
<sequence>MSGVEGGEPGTAVEGGEDGEVEGAHRDGNKRKVRCGSVKSEDGVEPLRLLRERCREVRCVRLEKEGGIDPLKLVPLRLRVTKVEERLSEVILIEDMLVPSKTSSFKTVAFWRSFFHVLSFHSKSLWVRSSETIIWKGVRFEKEFHLAC</sequence>
<feature type="region of interest" description="Disordered" evidence="1">
    <location>
        <begin position="1"/>
        <end position="39"/>
    </location>
</feature>
<dbReference type="EMBL" id="JAYKXN010000003">
    <property type="protein sequence ID" value="KAK7299984.1"/>
    <property type="molecule type" value="Genomic_DNA"/>
</dbReference>
<name>A0AAN9JKQ8_CLITE</name>
<evidence type="ECO:0000313" key="3">
    <source>
        <dbReference type="Proteomes" id="UP001359559"/>
    </source>
</evidence>
<dbReference type="Proteomes" id="UP001359559">
    <property type="component" value="Unassembled WGS sequence"/>
</dbReference>
<proteinExistence type="predicted"/>
<accession>A0AAN9JKQ8</accession>
<dbReference type="AlphaFoldDB" id="A0AAN9JKQ8"/>
<comment type="caution">
    <text evidence="2">The sequence shown here is derived from an EMBL/GenBank/DDBJ whole genome shotgun (WGS) entry which is preliminary data.</text>
</comment>
<keyword evidence="3" id="KW-1185">Reference proteome</keyword>
<reference evidence="2 3" key="1">
    <citation type="submission" date="2024-01" db="EMBL/GenBank/DDBJ databases">
        <title>The genomes of 5 underutilized Papilionoideae crops provide insights into root nodulation and disease resistance.</title>
        <authorList>
            <person name="Yuan L."/>
        </authorList>
    </citation>
    <scope>NUCLEOTIDE SEQUENCE [LARGE SCALE GENOMIC DNA]</scope>
    <source>
        <strain evidence="2">LY-2023</strain>
        <tissue evidence="2">Leaf</tissue>
    </source>
</reference>
<organism evidence="2 3">
    <name type="scientific">Clitoria ternatea</name>
    <name type="common">Butterfly pea</name>
    <dbReference type="NCBI Taxonomy" id="43366"/>
    <lineage>
        <taxon>Eukaryota</taxon>
        <taxon>Viridiplantae</taxon>
        <taxon>Streptophyta</taxon>
        <taxon>Embryophyta</taxon>
        <taxon>Tracheophyta</taxon>
        <taxon>Spermatophyta</taxon>
        <taxon>Magnoliopsida</taxon>
        <taxon>eudicotyledons</taxon>
        <taxon>Gunneridae</taxon>
        <taxon>Pentapetalae</taxon>
        <taxon>rosids</taxon>
        <taxon>fabids</taxon>
        <taxon>Fabales</taxon>
        <taxon>Fabaceae</taxon>
        <taxon>Papilionoideae</taxon>
        <taxon>50 kb inversion clade</taxon>
        <taxon>NPAAA clade</taxon>
        <taxon>indigoferoid/millettioid clade</taxon>
        <taxon>Phaseoleae</taxon>
        <taxon>Clitoria</taxon>
    </lineage>
</organism>
<gene>
    <name evidence="2" type="ORF">RJT34_10815</name>
</gene>